<evidence type="ECO:0000256" key="1">
    <source>
        <dbReference type="ARBA" id="ARBA00022553"/>
    </source>
</evidence>
<evidence type="ECO:0000256" key="4">
    <source>
        <dbReference type="ARBA" id="ARBA00023125"/>
    </source>
</evidence>
<dbReference type="PANTHER" id="PTHR48111">
    <property type="entry name" value="REGULATOR OF RPOS"/>
    <property type="match status" value="1"/>
</dbReference>
<evidence type="ECO:0000313" key="12">
    <source>
        <dbReference type="Proteomes" id="UP000467349"/>
    </source>
</evidence>
<dbReference type="InterPro" id="IPR039420">
    <property type="entry name" value="WalR-like"/>
</dbReference>
<feature type="DNA-binding region" description="OmpR/PhoB-type" evidence="7">
    <location>
        <begin position="127"/>
        <end position="227"/>
    </location>
</feature>
<keyword evidence="5" id="KW-0804">Transcription</keyword>
<name>A0A4J1ZVR4_STREE</name>
<evidence type="ECO:0000256" key="7">
    <source>
        <dbReference type="PROSITE-ProRule" id="PRU01091"/>
    </source>
</evidence>
<evidence type="ECO:0000256" key="3">
    <source>
        <dbReference type="ARBA" id="ARBA00023015"/>
    </source>
</evidence>
<dbReference type="Gene3D" id="6.10.250.690">
    <property type="match status" value="1"/>
</dbReference>
<dbReference type="InterPro" id="IPR036388">
    <property type="entry name" value="WH-like_DNA-bd_sf"/>
</dbReference>
<keyword evidence="1 6" id="KW-0597">Phosphoprotein</keyword>
<dbReference type="GO" id="GO:0000976">
    <property type="term" value="F:transcription cis-regulatory region binding"/>
    <property type="evidence" value="ECO:0007669"/>
    <property type="project" value="TreeGrafter"/>
</dbReference>
<dbReference type="Pfam" id="PF00486">
    <property type="entry name" value="Trans_reg_C"/>
    <property type="match status" value="1"/>
</dbReference>
<evidence type="ECO:0000256" key="5">
    <source>
        <dbReference type="ARBA" id="ARBA00023163"/>
    </source>
</evidence>
<dbReference type="Gene3D" id="1.10.10.10">
    <property type="entry name" value="Winged helix-like DNA-binding domain superfamily/Winged helix DNA-binding domain"/>
    <property type="match status" value="1"/>
</dbReference>
<dbReference type="PANTHER" id="PTHR48111:SF2">
    <property type="entry name" value="RESPONSE REGULATOR SAER"/>
    <property type="match status" value="1"/>
</dbReference>
<reference evidence="11" key="1">
    <citation type="submission" date="2019-04" db="EMBL/GenBank/DDBJ databases">
        <authorList>
            <consortium name="Pathogen Informatics"/>
        </authorList>
    </citation>
    <scope>NUCLEOTIDE SEQUENCE</scope>
    <source>
        <strain evidence="11">GPSC16</strain>
    </source>
</reference>
<dbReference type="CDD" id="cd17574">
    <property type="entry name" value="REC_OmpR"/>
    <property type="match status" value="1"/>
</dbReference>
<dbReference type="Proteomes" id="UP000467349">
    <property type="component" value="Unassembled WGS sequence"/>
</dbReference>
<feature type="modified residue" description="4-aspartylphosphate" evidence="6">
    <location>
        <position position="53"/>
    </location>
</feature>
<dbReference type="InterPro" id="IPR011006">
    <property type="entry name" value="CheY-like_superfamily"/>
</dbReference>
<evidence type="ECO:0000313" key="10">
    <source>
        <dbReference type="EMBL" id="MTV44089.1"/>
    </source>
</evidence>
<evidence type="ECO:0000256" key="2">
    <source>
        <dbReference type="ARBA" id="ARBA00023012"/>
    </source>
</evidence>
<dbReference type="SUPFAM" id="SSF52172">
    <property type="entry name" value="CheY-like"/>
    <property type="match status" value="1"/>
</dbReference>
<evidence type="ECO:0000259" key="9">
    <source>
        <dbReference type="PROSITE" id="PS51755"/>
    </source>
</evidence>
<feature type="domain" description="OmpR/PhoB-type" evidence="9">
    <location>
        <begin position="127"/>
        <end position="227"/>
    </location>
</feature>
<evidence type="ECO:0000256" key="6">
    <source>
        <dbReference type="PROSITE-ProRule" id="PRU00169"/>
    </source>
</evidence>
<keyword evidence="4 7" id="KW-0238">DNA-binding</keyword>
<evidence type="ECO:0000313" key="11">
    <source>
        <dbReference type="EMBL" id="VNQ10156.1"/>
    </source>
</evidence>
<dbReference type="GO" id="GO:0005829">
    <property type="term" value="C:cytosol"/>
    <property type="evidence" value="ECO:0007669"/>
    <property type="project" value="TreeGrafter"/>
</dbReference>
<dbReference type="GO" id="GO:0006355">
    <property type="term" value="P:regulation of DNA-templated transcription"/>
    <property type="evidence" value="ECO:0007669"/>
    <property type="project" value="InterPro"/>
</dbReference>
<evidence type="ECO:0000259" key="8">
    <source>
        <dbReference type="PROSITE" id="PS50110"/>
    </source>
</evidence>
<gene>
    <name evidence="11" type="primary">saeR</name>
    <name evidence="10" type="ORF">GM545_10940</name>
    <name evidence="11" type="ORF">SAMEA2554240_00060</name>
</gene>
<dbReference type="PROSITE" id="PS51755">
    <property type="entry name" value="OMPR_PHOB"/>
    <property type="match status" value="1"/>
</dbReference>
<dbReference type="GO" id="GO:0000156">
    <property type="term" value="F:phosphorelay response regulator activity"/>
    <property type="evidence" value="ECO:0007669"/>
    <property type="project" value="TreeGrafter"/>
</dbReference>
<dbReference type="Gene3D" id="3.40.50.2300">
    <property type="match status" value="1"/>
</dbReference>
<reference evidence="10 12" key="2">
    <citation type="submission" date="2019-11" db="EMBL/GenBank/DDBJ databases">
        <title>Growth characteristics of pneumococcus vary with the chemical composition of the capsule and with environmental conditions.</title>
        <authorList>
            <person name="Tothpal A."/>
            <person name="Desobry K."/>
            <person name="Joshi S."/>
            <person name="Wyllie A.L."/>
            <person name="Weinberger D.M."/>
        </authorList>
    </citation>
    <scope>NUCLEOTIDE SEQUENCE [LARGE SCALE GENOMIC DNA]</scope>
    <source>
        <strain evidence="12">pnumococcus09N</strain>
        <strain evidence="10">Pnumococcus09N</strain>
    </source>
</reference>
<dbReference type="GO" id="GO:0032993">
    <property type="term" value="C:protein-DNA complex"/>
    <property type="evidence" value="ECO:0007669"/>
    <property type="project" value="TreeGrafter"/>
</dbReference>
<accession>A0A4J1ZVR4</accession>
<dbReference type="InterPro" id="IPR001867">
    <property type="entry name" value="OmpR/PhoB-type_DNA-bd"/>
</dbReference>
<protein>
    <submittedName>
        <fullName evidence="11">Response regulator</fullName>
    </submittedName>
</protein>
<dbReference type="AlphaFoldDB" id="A0A4J1ZVR4"/>
<dbReference type="InterPro" id="IPR001789">
    <property type="entry name" value="Sig_transdc_resp-reg_receiver"/>
</dbReference>
<dbReference type="SMART" id="SM00862">
    <property type="entry name" value="Trans_reg_C"/>
    <property type="match status" value="1"/>
</dbReference>
<dbReference type="EMBL" id="WNHU01000090">
    <property type="protein sequence ID" value="MTV44089.1"/>
    <property type="molecule type" value="Genomic_DNA"/>
</dbReference>
<dbReference type="EMBL" id="CAATHP010000001">
    <property type="protein sequence ID" value="VNQ10156.1"/>
    <property type="molecule type" value="Genomic_DNA"/>
</dbReference>
<dbReference type="FunFam" id="3.40.50.2300:FF:000298">
    <property type="entry name" value="DNA-binding response regulator"/>
    <property type="match status" value="1"/>
</dbReference>
<dbReference type="SMART" id="SM00448">
    <property type="entry name" value="REC"/>
    <property type="match status" value="1"/>
</dbReference>
<keyword evidence="2" id="KW-0902">Two-component regulatory system</keyword>
<dbReference type="RefSeq" id="WP_000520640.1">
    <property type="nucleotide sequence ID" value="NZ_CNPZ02000168.1"/>
</dbReference>
<dbReference type="CDD" id="cd00383">
    <property type="entry name" value="trans_reg_C"/>
    <property type="match status" value="1"/>
</dbReference>
<proteinExistence type="predicted"/>
<sequence length="232" mass="26730">MGKTILLVDDEVEITDIHQRYLIQAGYQVLVAHDGLEALELFKKKPIDLIITDVMMPRMDGYDLISEVQYLSPEQPFLFITAKTSEQDKIYGLSLGADDFIAKPFSPRELVLRVHNILRRLHRGCETELISLGNLKMNHSSHEVQIGEEMLDLTVKSFELLWILASNPERVFSKTDLYEKIWKEDYVDDTNTLNVHIHALRQELAKYSSDQTPTIKTVWGLGYKIEKPRGQT</sequence>
<organism evidence="11">
    <name type="scientific">Streptococcus pneumoniae</name>
    <dbReference type="NCBI Taxonomy" id="1313"/>
    <lineage>
        <taxon>Bacteria</taxon>
        <taxon>Bacillati</taxon>
        <taxon>Bacillota</taxon>
        <taxon>Bacilli</taxon>
        <taxon>Lactobacillales</taxon>
        <taxon>Streptococcaceae</taxon>
        <taxon>Streptococcus</taxon>
    </lineage>
</organism>
<dbReference type="Pfam" id="PF00072">
    <property type="entry name" value="Response_reg"/>
    <property type="match status" value="1"/>
</dbReference>
<dbReference type="FunFam" id="1.10.10.10:FF:000641">
    <property type="entry name" value="DNA-binding response regulator"/>
    <property type="match status" value="1"/>
</dbReference>
<feature type="domain" description="Response regulatory" evidence="8">
    <location>
        <begin position="4"/>
        <end position="118"/>
    </location>
</feature>
<keyword evidence="3" id="KW-0805">Transcription regulation</keyword>
<dbReference type="PROSITE" id="PS50110">
    <property type="entry name" value="RESPONSE_REGULATORY"/>
    <property type="match status" value="1"/>
</dbReference>